<keyword evidence="1" id="KW-0812">Transmembrane</keyword>
<evidence type="ECO:0000313" key="3">
    <source>
        <dbReference type="Proteomes" id="UP001162175"/>
    </source>
</evidence>
<feature type="transmembrane region" description="Helical" evidence="1">
    <location>
        <begin position="144"/>
        <end position="164"/>
    </location>
</feature>
<dbReference type="Proteomes" id="UP001162175">
    <property type="component" value="Unassembled WGS sequence"/>
</dbReference>
<protein>
    <submittedName>
        <fullName evidence="2">Uncharacterized protein</fullName>
    </submittedName>
</protein>
<comment type="caution">
    <text evidence="2">The sequence shown here is derived from an EMBL/GenBank/DDBJ whole genome shotgun (WGS) entry which is preliminary data.</text>
</comment>
<keyword evidence="1" id="KW-1133">Transmembrane helix</keyword>
<dbReference type="KEGG" id="marg:MARG145_0693"/>
<feature type="transmembrane region" description="Helical" evidence="1">
    <location>
        <begin position="90"/>
        <end position="110"/>
    </location>
</feature>
<feature type="transmembrane region" description="Helical" evidence="1">
    <location>
        <begin position="16"/>
        <end position="40"/>
    </location>
</feature>
<dbReference type="GeneID" id="80703668"/>
<dbReference type="AlphaFoldDB" id="A0AA43QXE0"/>
<feature type="transmembrane region" description="Helical" evidence="1">
    <location>
        <begin position="47"/>
        <end position="70"/>
    </location>
</feature>
<organism evidence="2 3">
    <name type="scientific">Mycoplasmopsis arginini</name>
    <name type="common">Mycoplasma arginini</name>
    <dbReference type="NCBI Taxonomy" id="2094"/>
    <lineage>
        <taxon>Bacteria</taxon>
        <taxon>Bacillati</taxon>
        <taxon>Mycoplasmatota</taxon>
        <taxon>Mycoplasmoidales</taxon>
        <taxon>Metamycoplasmataceae</taxon>
        <taxon>Mycoplasmopsis</taxon>
    </lineage>
</organism>
<proteinExistence type="predicted"/>
<reference evidence="2" key="1">
    <citation type="submission" date="2022-11" db="EMBL/GenBank/DDBJ databases">
        <title>Draft genome of Mycoplasma arginini isolated from fly.</title>
        <authorList>
            <person name="Severgnini M."/>
            <person name="Gioia G."/>
            <person name="Cremonesi P."/>
            <person name="Moroni P."/>
            <person name="Addis M.F."/>
            <person name="Castiglioni B."/>
        </authorList>
    </citation>
    <scope>NUCLEOTIDE SEQUENCE</scope>
    <source>
        <strain evidence="2">QMP CG1-1632</strain>
    </source>
</reference>
<sequence length="170" mass="19534">MNKVDRVIKEQNQKNFFTFFVLTIVSLIVAIFQVIAISFLKYNISKNVFIGILIIVVLSNILILFTVFSFFPIFKERNNLSHQKLLKVDFGLIILLMVLAVIFIILIFLLNGINQSLIKAFEEKNTLEITKNISFFTKIRIIKLILDSILILNIISLLSINIFIKNKGGI</sequence>
<dbReference type="RefSeq" id="WP_004416104.1">
    <property type="nucleotide sequence ID" value="NZ_AP014657.1"/>
</dbReference>
<gene>
    <name evidence="2" type="ORF">DCBHLPFO_00303</name>
</gene>
<evidence type="ECO:0000256" key="1">
    <source>
        <dbReference type="SAM" id="Phobius"/>
    </source>
</evidence>
<keyword evidence="1" id="KW-0472">Membrane</keyword>
<name>A0AA43QXE0_MYCAR</name>
<dbReference type="EMBL" id="JAPFAR010000109">
    <property type="protein sequence ID" value="MDI3349744.1"/>
    <property type="molecule type" value="Genomic_DNA"/>
</dbReference>
<accession>A0AA43QXE0</accession>
<evidence type="ECO:0000313" key="2">
    <source>
        <dbReference type="EMBL" id="MDI3349744.1"/>
    </source>
</evidence>